<keyword evidence="3 13" id="KW-0240">DNA-directed RNA polymerase</keyword>
<dbReference type="Pfam" id="PF04983">
    <property type="entry name" value="RNA_pol_Rpb1_3"/>
    <property type="match status" value="1"/>
</dbReference>
<dbReference type="eggNOG" id="KOG0262">
    <property type="taxonomic scope" value="Eukaryota"/>
</dbReference>
<evidence type="ECO:0000313" key="16">
    <source>
        <dbReference type="EMBL" id="CCE64483.1"/>
    </source>
</evidence>
<protein>
    <recommendedName>
        <fullName evidence="13">DNA-directed RNA polymerase subunit</fullName>
        <ecNumber evidence="13">2.7.7.6</ecNumber>
    </recommendedName>
</protein>
<keyword evidence="17" id="KW-1185">Reference proteome</keyword>
<dbReference type="Gene3D" id="2.40.40.20">
    <property type="match status" value="1"/>
</dbReference>
<evidence type="ECO:0000256" key="7">
    <source>
        <dbReference type="ARBA" id="ARBA00022723"/>
    </source>
</evidence>
<dbReference type="FunFam" id="1.10.274.100:FF:000006">
    <property type="entry name" value="DNA-directed RNA polymerase subunit"/>
    <property type="match status" value="1"/>
</dbReference>
<sequence>MDISKPVGSEITSVDFSILSAEEIRNLSTKQITNPTVLDNLGHPISGGLYDLALGAFLRNLCSTCGLDEKFCPGHQGHIELPVPCYNPLFFNQLYIYLRSSCLFCHHFRLRSVEVHRYTCKLKLLQYGLIEESYQIDNLTIGGLDESITDAEEAEEDNALDGEQSSRIKNFADSYVKEIKIKRNEFVEMAIAKALSEGKTSVRGTFTAIINDERKKLVHDFYKKLLARPKCDNCGMFSPKFRKDGFTKIFETALSDKQLTNNRVRGFVRQDMIKKQEQAKKLNGEETTEENFEVGRNPSRKTKTGSTYILSTEVRNILRAVFKTEQQVLQYVFHARPNLTGKIVKADDFFMDVVLVPPTRFRLPSKLGDEVHENSQNQLLSKILTTSLLIRDLNDEISKLQKDKVALDDRRIIFSRLMNAFVTIQNDVNSFIDSSKAQGNNSGKLPVPGVKQALEKKEGLFRKHMMGKRVNYAARSVISPDPNIETDEIGVPPVFATKLTYPEPVTSYNIAELRQAVINGPDKWPGATQIQNEDGSLVSLIGMTVEQRKALANQLMTPSSNPATHTLNKKVYRHIKNRDVVIMNRQPTLHKASMMGHKVRVLPGEKTLRLHYANTGAYNADFDGDEMNMHFPQNENARAEAFNLANTDSQYLTPTSGSPVRGLIQDHISAGVWLTSKDSYFTREQYQQYIYGCIRPEDGHSANNKLLTIPPAIIKPVPLWTGKQIITTVLLNVSPVDMPGINLKSKNKIKDEYWGQHSEENEVLFKDGALLCGILDKSQYGASKYGIVHALQEVYGPEVAAKVLSVLGRLFTNYITNTAFTCGMDDLRLTDEGNKWRTDILKTSVDRGRQAAVEVTNLEKDTSADDSELLKRLEEILRDDNKSGILDAVTSSKVNAITSQVVSKCVPGGTMKRFPENSMQSMALSGAKGSNVNVSQIMCLLGQQALEGRRVPIMVSGKTLPSFKPFETDAMAGGYIKGRFYSGIKPQEYYFHCMAGREGLIDTAVKTSRSGYLQRCLTKQLEGVHVSYDNTVRDGDGTLIEFLYGGDAVDVTKESYMNQFDFCLDNYDSLLKRYNPAALIDFLDVDSALKYSKKTLKHRKKNKNVPHYLQNIKYDPVLAKYNPAKYLGSVSEKFQDKLENFLDSNSQLFKSHKSVNEKKFRALMQLKYMRSLINPGEAVGIIASQSVGEPSTQMTLNTFHFAGHGAANVTLGIPRMREIIMTASAAIKTPQMTLPILDDVTDDQADIFAKSISKVILSEVIDSVSVTETTTSQSRSYVISMKFYEQDEYNEEYDISKEELQNVVANNFLTSLEIAIHKEIKKQKKTTASDVGIAIPKAQLALAAVEGLSSKVMEDNDEEQSRKKTKQAVSYDEPDEDEIETMREAEKSSDEDAMGSDKDSDSSDDESESDEEIEKETTPIKTLNKSQRDRQSAIISNHKFVTKYNFDDETGRWCEFRLELAADTEKLLMVNIVEDVCRKSVVRQVPNIDRCVHPNAENGKRVLVTEGVNFQAMWEQNDFVNVDGITSNDVSSVLKTYGVEAARNTIVNEINNVFSRYAISVSFRHLDLIADMMTRQGSYLAFNRQGMETSTSSLMKMSYETTCQFLTKAVLDNEREELNSPSARIVLGKLNNVGTGAFDVLAKASHAN</sequence>
<dbReference type="PANTHER" id="PTHR19376:SF11">
    <property type="entry name" value="DNA-DIRECTED RNA POLYMERASE I SUBUNIT RPA1"/>
    <property type="match status" value="1"/>
</dbReference>
<evidence type="ECO:0000256" key="10">
    <source>
        <dbReference type="ARBA" id="ARBA00023163"/>
    </source>
</evidence>
<dbReference type="Proteomes" id="UP000005666">
    <property type="component" value="Chromosome 8"/>
</dbReference>
<evidence type="ECO:0000259" key="15">
    <source>
        <dbReference type="SMART" id="SM00663"/>
    </source>
</evidence>
<keyword evidence="11" id="KW-0539">Nucleus</keyword>
<evidence type="ECO:0000256" key="12">
    <source>
        <dbReference type="ARBA" id="ARBA00048552"/>
    </source>
</evidence>
<dbReference type="InterPro" id="IPR006592">
    <property type="entry name" value="RNA_pol_N"/>
</dbReference>
<dbReference type="Gene3D" id="4.10.860.120">
    <property type="entry name" value="RNA polymerase II, clamp domain"/>
    <property type="match status" value="1"/>
</dbReference>
<feature type="region of interest" description="Disordered" evidence="14">
    <location>
        <begin position="278"/>
        <end position="300"/>
    </location>
</feature>
<evidence type="ECO:0000256" key="2">
    <source>
        <dbReference type="ARBA" id="ARBA00006460"/>
    </source>
</evidence>
<dbReference type="FunFam" id="1.10.357.120:FF:000002">
    <property type="entry name" value="DNA-directed RNA polymerase subunit"/>
    <property type="match status" value="1"/>
</dbReference>
<dbReference type="Pfam" id="PF04997">
    <property type="entry name" value="RNA_pol_Rpb1_1"/>
    <property type="match status" value="1"/>
</dbReference>
<feature type="domain" description="RNA polymerase N-terminal" evidence="15">
    <location>
        <begin position="347"/>
        <end position="675"/>
    </location>
</feature>
<comment type="catalytic activity">
    <reaction evidence="12 13">
        <text>RNA(n) + a ribonucleoside 5'-triphosphate = RNA(n+1) + diphosphate</text>
        <dbReference type="Rhea" id="RHEA:21248"/>
        <dbReference type="Rhea" id="RHEA-COMP:14527"/>
        <dbReference type="Rhea" id="RHEA-COMP:17342"/>
        <dbReference type="ChEBI" id="CHEBI:33019"/>
        <dbReference type="ChEBI" id="CHEBI:61557"/>
        <dbReference type="ChEBI" id="CHEBI:140395"/>
        <dbReference type="EC" id="2.7.7.6"/>
    </reaction>
</comment>
<evidence type="ECO:0000256" key="3">
    <source>
        <dbReference type="ARBA" id="ARBA00022478"/>
    </source>
</evidence>
<dbReference type="InterPro" id="IPR047107">
    <property type="entry name" value="DNA-dir_RNA_pol1_lsu_C"/>
</dbReference>
<dbReference type="OMA" id="NREDYQQ"/>
<dbReference type="InterPro" id="IPR044893">
    <property type="entry name" value="RNA_pol_Rpb1_clamp_domain"/>
</dbReference>
<dbReference type="Pfam" id="PF00623">
    <property type="entry name" value="RNA_pol_Rpb1_2"/>
    <property type="match status" value="1"/>
</dbReference>
<feature type="compositionally biased region" description="Basic and acidic residues" evidence="14">
    <location>
        <begin position="1380"/>
        <end position="1401"/>
    </location>
</feature>
<keyword evidence="8" id="KW-0862">Zinc</keyword>
<dbReference type="OrthoDB" id="270392at2759"/>
<dbReference type="FunFam" id="2.40.40.20:FF:000019">
    <property type="entry name" value="DNA-directed RNA polymerase II subunit RPB1"/>
    <property type="match status" value="1"/>
</dbReference>
<keyword evidence="7" id="KW-0479">Metal-binding</keyword>
<keyword evidence="9" id="KW-0460">Magnesium</keyword>
<comment type="function">
    <text evidence="13">DNA-dependent RNA polymerase catalyzes the transcription of DNA into RNA using the four ribonucleoside triphosphates as substrates.</text>
</comment>
<dbReference type="STRING" id="1071381.G8BWN2"/>
<name>G8BWN2_TETPH</name>
<dbReference type="InterPro" id="IPR038120">
    <property type="entry name" value="Rpb1_funnel_sf"/>
</dbReference>
<keyword evidence="6 13" id="KW-0548">Nucleotidyltransferase</keyword>
<dbReference type="GO" id="GO:0046872">
    <property type="term" value="F:metal ion binding"/>
    <property type="evidence" value="ECO:0007669"/>
    <property type="project" value="UniProtKB-KW"/>
</dbReference>
<dbReference type="InterPro" id="IPR007080">
    <property type="entry name" value="RNA_pol_Rpb1_1"/>
</dbReference>
<dbReference type="GO" id="GO:0006361">
    <property type="term" value="P:transcription initiation at RNA polymerase I promoter"/>
    <property type="evidence" value="ECO:0007669"/>
    <property type="project" value="EnsemblFungi"/>
</dbReference>
<dbReference type="InterPro" id="IPR007081">
    <property type="entry name" value="RNA_pol_Rpb1_5"/>
</dbReference>
<organism evidence="16 17">
    <name type="scientific">Tetrapisispora phaffii (strain ATCC 24235 / CBS 4417 / NBRC 1672 / NRRL Y-8282 / UCD 70-5)</name>
    <name type="common">Yeast</name>
    <name type="synonym">Fabospora phaffii</name>
    <dbReference type="NCBI Taxonomy" id="1071381"/>
    <lineage>
        <taxon>Eukaryota</taxon>
        <taxon>Fungi</taxon>
        <taxon>Dikarya</taxon>
        <taxon>Ascomycota</taxon>
        <taxon>Saccharomycotina</taxon>
        <taxon>Saccharomycetes</taxon>
        <taxon>Saccharomycetales</taxon>
        <taxon>Saccharomycetaceae</taxon>
        <taxon>Tetrapisispora</taxon>
    </lineage>
</organism>
<dbReference type="Gene3D" id="1.10.357.120">
    <property type="match status" value="1"/>
</dbReference>
<dbReference type="GO" id="GO:0006362">
    <property type="term" value="P:transcription elongation by RNA polymerase I"/>
    <property type="evidence" value="ECO:0007669"/>
    <property type="project" value="EnsemblFungi"/>
</dbReference>
<dbReference type="GO" id="GO:0006363">
    <property type="term" value="P:termination of RNA polymerase I transcription"/>
    <property type="evidence" value="ECO:0007669"/>
    <property type="project" value="EnsemblFungi"/>
</dbReference>
<evidence type="ECO:0000313" key="17">
    <source>
        <dbReference type="Proteomes" id="UP000005666"/>
    </source>
</evidence>
<feature type="region of interest" description="Disordered" evidence="14">
    <location>
        <begin position="1351"/>
        <end position="1429"/>
    </location>
</feature>
<dbReference type="Gene3D" id="1.10.150.390">
    <property type="match status" value="1"/>
</dbReference>
<dbReference type="FunFam" id="1.10.132.30:FF:000005">
    <property type="entry name" value="DNA-directed RNA polymerase subunit"/>
    <property type="match status" value="1"/>
</dbReference>
<dbReference type="Pfam" id="PF04998">
    <property type="entry name" value="RNA_pol_Rpb1_5"/>
    <property type="match status" value="1"/>
</dbReference>
<evidence type="ECO:0000256" key="14">
    <source>
        <dbReference type="SAM" id="MobiDB-lite"/>
    </source>
</evidence>
<evidence type="ECO:0000256" key="8">
    <source>
        <dbReference type="ARBA" id="ARBA00022833"/>
    </source>
</evidence>
<dbReference type="GO" id="GO:1990841">
    <property type="term" value="F:promoter-specific chromatin binding"/>
    <property type="evidence" value="ECO:0007669"/>
    <property type="project" value="EnsemblFungi"/>
</dbReference>
<dbReference type="InterPro" id="IPR007083">
    <property type="entry name" value="RNA_pol_Rpb1_4"/>
</dbReference>
<reference evidence="16 17" key="1">
    <citation type="journal article" date="2011" name="Proc. Natl. Acad. Sci. U.S.A.">
        <title>Evolutionary erosion of yeast sex chromosomes by mating-type switching accidents.</title>
        <authorList>
            <person name="Gordon J.L."/>
            <person name="Armisen D."/>
            <person name="Proux-Wera E."/>
            <person name="Oheigeartaigh S.S."/>
            <person name="Byrne K.P."/>
            <person name="Wolfe K.H."/>
        </authorList>
    </citation>
    <scope>NUCLEOTIDE SEQUENCE [LARGE SCALE GENOMIC DNA]</scope>
    <source>
        <strain evidence="17">ATCC 24235 / CBS 4417 / NBRC 1672 / NRRL Y-8282 / UCD 70-5</strain>
    </source>
</reference>
<dbReference type="InterPro" id="IPR015699">
    <property type="entry name" value="DNA-dir_RNA_pol1_lsu_N"/>
</dbReference>
<dbReference type="SUPFAM" id="SSF64484">
    <property type="entry name" value="beta and beta-prime subunits of DNA dependent RNA-polymerase"/>
    <property type="match status" value="1"/>
</dbReference>
<dbReference type="Gene3D" id="3.30.70.2850">
    <property type="match status" value="1"/>
</dbReference>
<dbReference type="CDD" id="cd02735">
    <property type="entry name" value="RNAP_I_Rpa1_C"/>
    <property type="match status" value="1"/>
</dbReference>
<dbReference type="GO" id="GO:0003677">
    <property type="term" value="F:DNA binding"/>
    <property type="evidence" value="ECO:0007669"/>
    <property type="project" value="InterPro"/>
</dbReference>
<evidence type="ECO:0000256" key="5">
    <source>
        <dbReference type="ARBA" id="ARBA00022679"/>
    </source>
</evidence>
<dbReference type="GO" id="GO:0005736">
    <property type="term" value="C:RNA polymerase I complex"/>
    <property type="evidence" value="ECO:0007669"/>
    <property type="project" value="EnsemblFungi"/>
</dbReference>
<dbReference type="RefSeq" id="XP_003686917.1">
    <property type="nucleotide sequence ID" value="XM_003686869.1"/>
</dbReference>
<dbReference type="InterPro" id="IPR042102">
    <property type="entry name" value="RNA_pol_Rpb1_3_sf"/>
</dbReference>
<keyword evidence="10 13" id="KW-0804">Transcription</keyword>
<evidence type="ECO:0000256" key="6">
    <source>
        <dbReference type="ARBA" id="ARBA00022695"/>
    </source>
</evidence>
<dbReference type="InterPro" id="IPR045867">
    <property type="entry name" value="DNA-dir_RpoC_beta_prime"/>
</dbReference>
<evidence type="ECO:0000256" key="4">
    <source>
        <dbReference type="ARBA" id="ARBA00022553"/>
    </source>
</evidence>
<dbReference type="GeneID" id="11534195"/>
<keyword evidence="4" id="KW-0597">Phosphoprotein</keyword>
<dbReference type="EC" id="2.7.7.6" evidence="13"/>
<dbReference type="Gene3D" id="1.10.274.100">
    <property type="entry name" value="RNA polymerase Rpb1, domain 3"/>
    <property type="match status" value="1"/>
</dbReference>
<dbReference type="FunFam" id="4.10.860.120:FF:000006">
    <property type="entry name" value="DNA-directed RNA polymerase subunit"/>
    <property type="match status" value="1"/>
</dbReference>
<comment type="subcellular location">
    <subcellularLocation>
        <location evidence="1">Nucleus</location>
        <location evidence="1">Nucleolus</location>
    </subcellularLocation>
</comment>
<accession>G8BWN2</accession>
<dbReference type="Gene3D" id="1.10.132.30">
    <property type="match status" value="1"/>
</dbReference>
<evidence type="ECO:0000256" key="1">
    <source>
        <dbReference type="ARBA" id="ARBA00004604"/>
    </source>
</evidence>
<dbReference type="HOGENOM" id="CLU_000487_2_2_1"/>
<evidence type="ECO:0000256" key="9">
    <source>
        <dbReference type="ARBA" id="ARBA00022842"/>
    </source>
</evidence>
<dbReference type="Gene3D" id="3.30.1490.180">
    <property type="entry name" value="RNA polymerase ii"/>
    <property type="match status" value="1"/>
</dbReference>
<feature type="compositionally biased region" description="Acidic residues" evidence="14">
    <location>
        <begin position="1402"/>
        <end position="1414"/>
    </location>
</feature>
<dbReference type="KEGG" id="tpf:TPHA_0H02800"/>
<dbReference type="InterPro" id="IPR007066">
    <property type="entry name" value="RNA_pol_Rpb1_3"/>
</dbReference>
<gene>
    <name evidence="16" type="primary">TPHA0H02800</name>
    <name evidence="16" type="ordered locus">TPHA_0H02800</name>
</gene>
<dbReference type="InterPro" id="IPR000722">
    <property type="entry name" value="RNA_pol_asu"/>
</dbReference>
<dbReference type="CDD" id="cd01435">
    <property type="entry name" value="RNAP_I_RPA1_N"/>
    <property type="match status" value="1"/>
</dbReference>
<proteinExistence type="inferred from homology"/>
<dbReference type="Pfam" id="PF05000">
    <property type="entry name" value="RNA_pol_Rpb1_4"/>
    <property type="match status" value="1"/>
</dbReference>
<keyword evidence="5 13" id="KW-0808">Transferase</keyword>
<dbReference type="GO" id="GO:0003899">
    <property type="term" value="F:DNA-directed RNA polymerase activity"/>
    <property type="evidence" value="ECO:0007669"/>
    <property type="project" value="UniProtKB-EC"/>
</dbReference>
<dbReference type="PANTHER" id="PTHR19376">
    <property type="entry name" value="DNA-DIRECTED RNA POLYMERASE"/>
    <property type="match status" value="1"/>
</dbReference>
<evidence type="ECO:0000256" key="11">
    <source>
        <dbReference type="ARBA" id="ARBA00023242"/>
    </source>
</evidence>
<comment type="similarity">
    <text evidence="2 13">Belongs to the RNA polymerase beta' chain family.</text>
</comment>
<dbReference type="FunFam" id="3.30.1490.180:FF:000003">
    <property type="entry name" value="DNA-directed RNA polymerase subunit"/>
    <property type="match status" value="1"/>
</dbReference>
<evidence type="ECO:0000256" key="13">
    <source>
        <dbReference type="RuleBase" id="RU004279"/>
    </source>
</evidence>
<dbReference type="SMART" id="SM00663">
    <property type="entry name" value="RPOLA_N"/>
    <property type="match status" value="1"/>
</dbReference>
<dbReference type="EMBL" id="HE612863">
    <property type="protein sequence ID" value="CCE64483.1"/>
    <property type="molecule type" value="Genomic_DNA"/>
</dbReference>